<dbReference type="EMBL" id="CM037023">
    <property type="protein sequence ID" value="KAH7666317.1"/>
    <property type="molecule type" value="Genomic_DNA"/>
</dbReference>
<protein>
    <submittedName>
        <fullName evidence="1">Uncharacterized protein</fullName>
    </submittedName>
</protein>
<keyword evidence="2" id="KW-1185">Reference proteome</keyword>
<gene>
    <name evidence="1" type="ORF">IHE45_13G093400</name>
</gene>
<organism evidence="1 2">
    <name type="scientific">Dioscorea alata</name>
    <name type="common">Purple yam</name>
    <dbReference type="NCBI Taxonomy" id="55571"/>
    <lineage>
        <taxon>Eukaryota</taxon>
        <taxon>Viridiplantae</taxon>
        <taxon>Streptophyta</taxon>
        <taxon>Embryophyta</taxon>
        <taxon>Tracheophyta</taxon>
        <taxon>Spermatophyta</taxon>
        <taxon>Magnoliopsida</taxon>
        <taxon>Liliopsida</taxon>
        <taxon>Dioscoreales</taxon>
        <taxon>Dioscoreaceae</taxon>
        <taxon>Dioscorea</taxon>
    </lineage>
</organism>
<comment type="caution">
    <text evidence="1">The sequence shown here is derived from an EMBL/GenBank/DDBJ whole genome shotgun (WGS) entry which is preliminary data.</text>
</comment>
<evidence type="ECO:0000313" key="2">
    <source>
        <dbReference type="Proteomes" id="UP000827976"/>
    </source>
</evidence>
<proteinExistence type="predicted"/>
<sequence length="96" mass="11066">MKFSWHYVLEELMETDSCAMKLRGDDPTAMKDFVLDIQNRVNELKNSNLMQDAKSKINSKRMQSMLEVICYITNNKKKGPGWVLPSIHGQRNGCKS</sequence>
<name>A0ACB7UZM3_DIOAL</name>
<dbReference type="Proteomes" id="UP000827976">
    <property type="component" value="Chromosome 13"/>
</dbReference>
<evidence type="ECO:0000313" key="1">
    <source>
        <dbReference type="EMBL" id="KAH7666317.1"/>
    </source>
</evidence>
<accession>A0ACB7UZM3</accession>
<reference evidence="2" key="1">
    <citation type="journal article" date="2022" name="Nat. Commun.">
        <title>Chromosome evolution and the genetic basis of agronomically important traits in greater yam.</title>
        <authorList>
            <person name="Bredeson J.V."/>
            <person name="Lyons J.B."/>
            <person name="Oniyinde I.O."/>
            <person name="Okereke N.R."/>
            <person name="Kolade O."/>
            <person name="Nnabue I."/>
            <person name="Nwadili C.O."/>
            <person name="Hribova E."/>
            <person name="Parker M."/>
            <person name="Nwogha J."/>
            <person name="Shu S."/>
            <person name="Carlson J."/>
            <person name="Kariba R."/>
            <person name="Muthemba S."/>
            <person name="Knop K."/>
            <person name="Barton G.J."/>
            <person name="Sherwood A.V."/>
            <person name="Lopez-Montes A."/>
            <person name="Asiedu R."/>
            <person name="Jamnadass R."/>
            <person name="Muchugi A."/>
            <person name="Goodstein D."/>
            <person name="Egesi C.N."/>
            <person name="Featherston J."/>
            <person name="Asfaw A."/>
            <person name="Simpson G.G."/>
            <person name="Dolezel J."/>
            <person name="Hendre P.S."/>
            <person name="Van Deynze A."/>
            <person name="Kumar P.L."/>
            <person name="Obidiegwu J.E."/>
            <person name="Bhattacharjee R."/>
            <person name="Rokhsar D.S."/>
        </authorList>
    </citation>
    <scope>NUCLEOTIDE SEQUENCE [LARGE SCALE GENOMIC DNA]</scope>
    <source>
        <strain evidence="2">cv. TDa95/00328</strain>
    </source>
</reference>